<evidence type="ECO:0000313" key="3">
    <source>
        <dbReference type="Proteomes" id="UP001365781"/>
    </source>
</evidence>
<feature type="region of interest" description="Disordered" evidence="1">
    <location>
        <begin position="1"/>
        <end position="76"/>
    </location>
</feature>
<dbReference type="EMBL" id="JBBAYM010000007">
    <property type="protein sequence ID" value="MEI5609941.1"/>
    <property type="molecule type" value="Genomic_DNA"/>
</dbReference>
<feature type="compositionally biased region" description="Low complexity" evidence="1">
    <location>
        <begin position="37"/>
        <end position="60"/>
    </location>
</feature>
<name>A0ABU8GC19_9ACTN</name>
<evidence type="ECO:0000313" key="2">
    <source>
        <dbReference type="EMBL" id="MEI5609941.1"/>
    </source>
</evidence>
<keyword evidence="3" id="KW-1185">Reference proteome</keyword>
<protein>
    <submittedName>
        <fullName evidence="2">Uncharacterized protein</fullName>
    </submittedName>
</protein>
<accession>A0ABU8GC19</accession>
<evidence type="ECO:0000256" key="1">
    <source>
        <dbReference type="SAM" id="MobiDB-lite"/>
    </source>
</evidence>
<organism evidence="2 3">
    <name type="scientific">Streptomyces brasiliscabiei</name>
    <dbReference type="NCBI Taxonomy" id="2736302"/>
    <lineage>
        <taxon>Bacteria</taxon>
        <taxon>Bacillati</taxon>
        <taxon>Actinomycetota</taxon>
        <taxon>Actinomycetes</taxon>
        <taxon>Kitasatosporales</taxon>
        <taxon>Streptomycetaceae</taxon>
        <taxon>Streptomyces</taxon>
    </lineage>
</organism>
<dbReference type="Proteomes" id="UP001365781">
    <property type="component" value="Unassembled WGS sequence"/>
</dbReference>
<comment type="caution">
    <text evidence="2">The sequence shown here is derived from an EMBL/GenBank/DDBJ whole genome shotgun (WGS) entry which is preliminary data.</text>
</comment>
<reference evidence="2 3" key="1">
    <citation type="submission" date="2024-03" db="EMBL/GenBank/DDBJ databases">
        <title>First Report of Pectobacterium brasiliscabiei causing potato scab in china.</title>
        <authorList>
            <person name="Handique U."/>
        </authorList>
    </citation>
    <scope>NUCLEOTIDE SEQUENCE [LARGE SCALE GENOMIC DNA]</scope>
    <source>
        <strain evidence="2 3">ZRIMU1503</strain>
    </source>
</reference>
<gene>
    <name evidence="2" type="ORF">WB403_12255</name>
</gene>
<sequence>MDTVQMRHPNLPQTITVPKSAVPHHQASGWEPVDDTPAGPAAEPAPRAAPAAEPLPVEASPDPKPARRRRELKEGE</sequence>
<proteinExistence type="predicted"/>
<dbReference type="RefSeq" id="WP_336558235.1">
    <property type="nucleotide sequence ID" value="NZ_JBBAYL010000004.1"/>
</dbReference>